<dbReference type="InterPro" id="IPR050336">
    <property type="entry name" value="Chromosome_partition/occlusion"/>
</dbReference>
<dbReference type="InterPro" id="IPR036086">
    <property type="entry name" value="ParB/Sulfiredoxin_sf"/>
</dbReference>
<dbReference type="Proteomes" id="UP001597135">
    <property type="component" value="Unassembled WGS sequence"/>
</dbReference>
<dbReference type="CDD" id="cd16405">
    <property type="entry name" value="RepB_like_N"/>
    <property type="match status" value="1"/>
</dbReference>
<dbReference type="Pfam" id="PF02195">
    <property type="entry name" value="ParB_N"/>
    <property type="match status" value="1"/>
</dbReference>
<feature type="region of interest" description="Disordered" evidence="1">
    <location>
        <begin position="1"/>
        <end position="39"/>
    </location>
</feature>
<dbReference type="RefSeq" id="WP_386806241.1">
    <property type="nucleotide sequence ID" value="NZ_JBHTMU010000061.1"/>
</dbReference>
<organism evidence="3 4">
    <name type="scientific">Litorisediminicola beolgyonensis</name>
    <dbReference type="NCBI Taxonomy" id="1173614"/>
    <lineage>
        <taxon>Bacteria</taxon>
        <taxon>Pseudomonadati</taxon>
        <taxon>Pseudomonadota</taxon>
        <taxon>Alphaproteobacteria</taxon>
        <taxon>Rhodobacterales</taxon>
        <taxon>Paracoccaceae</taxon>
        <taxon>Litorisediminicola</taxon>
    </lineage>
</organism>
<evidence type="ECO:0000259" key="2">
    <source>
        <dbReference type="SMART" id="SM00470"/>
    </source>
</evidence>
<evidence type="ECO:0000256" key="1">
    <source>
        <dbReference type="SAM" id="MobiDB-lite"/>
    </source>
</evidence>
<feature type="domain" description="ParB-like N-terminal" evidence="2">
    <location>
        <begin position="75"/>
        <end position="174"/>
    </location>
</feature>
<evidence type="ECO:0000313" key="4">
    <source>
        <dbReference type="Proteomes" id="UP001597135"/>
    </source>
</evidence>
<proteinExistence type="predicted"/>
<dbReference type="InterPro" id="IPR037972">
    <property type="entry name" value="RepB_N"/>
</dbReference>
<dbReference type="InterPro" id="IPR003115">
    <property type="entry name" value="ParB_N"/>
</dbReference>
<dbReference type="SMART" id="SM00470">
    <property type="entry name" value="ParB"/>
    <property type="match status" value="1"/>
</dbReference>
<dbReference type="SUPFAM" id="SSF110849">
    <property type="entry name" value="ParB/Sulfiredoxin"/>
    <property type="match status" value="1"/>
</dbReference>
<comment type="caution">
    <text evidence="3">The sequence shown here is derived from an EMBL/GenBank/DDBJ whole genome shotgun (WGS) entry which is preliminary data.</text>
</comment>
<name>A0ABW3ZNN6_9RHOB</name>
<accession>A0ABW3ZNN6</accession>
<dbReference type="PANTHER" id="PTHR33375">
    <property type="entry name" value="CHROMOSOME-PARTITIONING PROTEIN PARB-RELATED"/>
    <property type="match status" value="1"/>
</dbReference>
<dbReference type="EMBL" id="JBHTMU010000061">
    <property type="protein sequence ID" value="MFD1344664.1"/>
    <property type="molecule type" value="Genomic_DNA"/>
</dbReference>
<gene>
    <name evidence="3" type="ORF">ACFQ4E_19700</name>
</gene>
<evidence type="ECO:0000313" key="3">
    <source>
        <dbReference type="EMBL" id="MFD1344664.1"/>
    </source>
</evidence>
<keyword evidence="4" id="KW-1185">Reference proteome</keyword>
<dbReference type="Gene3D" id="3.90.1530.30">
    <property type="match status" value="1"/>
</dbReference>
<reference evidence="4" key="1">
    <citation type="journal article" date="2019" name="Int. J. Syst. Evol. Microbiol.">
        <title>The Global Catalogue of Microorganisms (GCM) 10K type strain sequencing project: providing services to taxonomists for standard genome sequencing and annotation.</title>
        <authorList>
            <consortium name="The Broad Institute Genomics Platform"/>
            <consortium name="The Broad Institute Genome Sequencing Center for Infectious Disease"/>
            <person name="Wu L."/>
            <person name="Ma J."/>
        </authorList>
    </citation>
    <scope>NUCLEOTIDE SEQUENCE [LARGE SCALE GENOMIC DNA]</scope>
    <source>
        <strain evidence="4">CCUG 62953</strain>
    </source>
</reference>
<dbReference type="PANTHER" id="PTHR33375:SF1">
    <property type="entry name" value="CHROMOSOME-PARTITIONING PROTEIN PARB-RELATED"/>
    <property type="match status" value="1"/>
</dbReference>
<sequence length="343" mass="37309">MAKRKRLDPPVLHRLSPFADPAPESAPDGTRGPAFATPERAAPIADIAGAASASAALEEISDTLRRARDEGRMIVELPLNQIIDDHLIRDRMHAQDDDMEALEASLLARGQQTPIEVVQTGPEAYGLISGWRRLEALKRLSLGKGDARFRTVKALVRPPSESAESYLAMVEENEIRADLSFYERARIVILATRQGVFPDTETALNTLFASVPRARRSKIRSFLVVVQALDGVLRFPEALTERLGLQLMKALDEDAGFAERLRAAGAAEPPADAGAERARIEACLEAQKQALKAETGSKNPGKRRMDAGGGITLVAEKGKLTLRGRVDATLEADLLDWLRARGA</sequence>
<protein>
    <submittedName>
        <fullName evidence="3">ParB/RepB/Spo0J family partition protein</fullName>
    </submittedName>
</protein>